<dbReference type="RefSeq" id="XP_002946197.1">
    <property type="nucleotide sequence ID" value="XM_002946151.1"/>
</dbReference>
<dbReference type="InterPro" id="IPR001283">
    <property type="entry name" value="CRISP-related"/>
</dbReference>
<dbReference type="GO" id="GO:0005576">
    <property type="term" value="C:extracellular region"/>
    <property type="evidence" value="ECO:0007669"/>
    <property type="project" value="InterPro"/>
</dbReference>
<dbReference type="PRINTS" id="PR00838">
    <property type="entry name" value="V5ALLERGEN"/>
</dbReference>
<dbReference type="PROSITE" id="PS01009">
    <property type="entry name" value="CRISP_1"/>
    <property type="match status" value="1"/>
</dbReference>
<dbReference type="PRINTS" id="PR00837">
    <property type="entry name" value="V5TPXLIKE"/>
</dbReference>
<dbReference type="OrthoDB" id="337038at2759"/>
<dbReference type="Pfam" id="PF00188">
    <property type="entry name" value="CAP"/>
    <property type="match status" value="1"/>
</dbReference>
<keyword evidence="2" id="KW-0611">Plant defense</keyword>
<reference evidence="4 5" key="1">
    <citation type="journal article" date="2010" name="Science">
        <title>Genomic analysis of organismal complexity in the multicellular green alga Volvox carteri.</title>
        <authorList>
            <person name="Prochnik S.E."/>
            <person name="Umen J."/>
            <person name="Nedelcu A.M."/>
            <person name="Hallmann A."/>
            <person name="Miller S.M."/>
            <person name="Nishii I."/>
            <person name="Ferris P."/>
            <person name="Kuo A."/>
            <person name="Mitros T."/>
            <person name="Fritz-Laylin L.K."/>
            <person name="Hellsten U."/>
            <person name="Chapman J."/>
            <person name="Simakov O."/>
            <person name="Rensing S.A."/>
            <person name="Terry A."/>
            <person name="Pangilinan J."/>
            <person name="Kapitonov V."/>
            <person name="Jurka J."/>
            <person name="Salamov A."/>
            <person name="Shapiro H."/>
            <person name="Schmutz J."/>
            <person name="Grimwood J."/>
            <person name="Lindquist E."/>
            <person name="Lucas S."/>
            <person name="Grigoriev I.V."/>
            <person name="Schmitt R."/>
            <person name="Kirk D."/>
            <person name="Rokhsar D.S."/>
        </authorList>
    </citation>
    <scope>NUCLEOTIDE SEQUENCE [LARGE SCALE GENOMIC DNA]</scope>
    <source>
        <strain evidence="5">f. Nagariensis / Eve</strain>
    </source>
</reference>
<dbReference type="KEGG" id="vcn:VOLCADRAFT_55219"/>
<accession>D8TI83</accession>
<evidence type="ECO:0000259" key="3">
    <source>
        <dbReference type="SMART" id="SM00198"/>
    </source>
</evidence>
<feature type="domain" description="SCP" evidence="3">
    <location>
        <begin position="5"/>
        <end position="158"/>
    </location>
</feature>
<dbReference type="SMART" id="SM00198">
    <property type="entry name" value="SCP"/>
    <property type="match status" value="1"/>
</dbReference>
<dbReference type="SUPFAM" id="SSF55797">
    <property type="entry name" value="PR-1-like"/>
    <property type="match status" value="1"/>
</dbReference>
<name>D8TI83_VOLCA</name>
<dbReference type="GeneID" id="9621860"/>
<evidence type="ECO:0000256" key="1">
    <source>
        <dbReference type="ARBA" id="ARBA00003143"/>
    </source>
</evidence>
<comment type="function">
    <text evidence="1">Probably involved in the defense reaction of plants against pathogens.</text>
</comment>
<dbReference type="Gene3D" id="3.40.33.10">
    <property type="entry name" value="CAP"/>
    <property type="match status" value="1"/>
</dbReference>
<protein>
    <recommendedName>
        <fullName evidence="3">SCP domain-containing protein</fullName>
    </recommendedName>
</protein>
<dbReference type="CDD" id="cd05382">
    <property type="entry name" value="CAP_GAPR1-like"/>
    <property type="match status" value="1"/>
</dbReference>
<dbReference type="eggNOG" id="KOG3017">
    <property type="taxonomic scope" value="Eukaryota"/>
</dbReference>
<dbReference type="Proteomes" id="UP000001058">
    <property type="component" value="Unassembled WGS sequence"/>
</dbReference>
<dbReference type="AlphaFoldDB" id="D8TI83"/>
<feature type="non-terminal residue" evidence="4">
    <location>
        <position position="1"/>
    </location>
</feature>
<gene>
    <name evidence="4" type="ORF">VOLCADRAFT_55219</name>
</gene>
<dbReference type="PANTHER" id="PTHR10334">
    <property type="entry name" value="CYSTEINE-RICH SECRETORY PROTEIN-RELATED"/>
    <property type="match status" value="1"/>
</dbReference>
<keyword evidence="2" id="KW-0568">Pathogenesis-related protein</keyword>
<dbReference type="InterPro" id="IPR034113">
    <property type="entry name" value="SCP_GAPR1-like"/>
</dbReference>
<dbReference type="InterPro" id="IPR035940">
    <property type="entry name" value="CAP_sf"/>
</dbReference>
<sequence>GSNCPDAKTILERHNWYRARHQTPALQWDAEMAAEATAYAHVLARRDCILAHSMGMDGENLVTKRGYPSIDSTCILAPTAWYREVMYYNFDAKRLFKDNWYQSQMVGHFTQLVWRSTTLIGCGVAVNYSHPIEFNMRTYIGACKMVVCRYRWAGNIPSDNVFAVNGKWPVMFTSLLQAFSLICSTACLPDWKSHYWSR</sequence>
<evidence type="ECO:0000256" key="2">
    <source>
        <dbReference type="ARBA" id="ARBA00023265"/>
    </source>
</evidence>
<dbReference type="InterPro" id="IPR002413">
    <property type="entry name" value="V5_allergen-like"/>
</dbReference>
<dbReference type="EMBL" id="GL378323">
    <property type="protein sequence ID" value="EFJ53192.1"/>
    <property type="molecule type" value="Genomic_DNA"/>
</dbReference>
<evidence type="ECO:0000313" key="5">
    <source>
        <dbReference type="Proteomes" id="UP000001058"/>
    </source>
</evidence>
<dbReference type="InParanoid" id="D8TI83"/>
<dbReference type="InterPro" id="IPR014044">
    <property type="entry name" value="CAP_dom"/>
</dbReference>
<organism evidence="5">
    <name type="scientific">Volvox carteri f. nagariensis</name>
    <dbReference type="NCBI Taxonomy" id="3068"/>
    <lineage>
        <taxon>Eukaryota</taxon>
        <taxon>Viridiplantae</taxon>
        <taxon>Chlorophyta</taxon>
        <taxon>core chlorophytes</taxon>
        <taxon>Chlorophyceae</taxon>
        <taxon>CS clade</taxon>
        <taxon>Chlamydomonadales</taxon>
        <taxon>Volvocaceae</taxon>
        <taxon>Volvox</taxon>
    </lineage>
</organism>
<evidence type="ECO:0000313" key="4">
    <source>
        <dbReference type="EMBL" id="EFJ53192.1"/>
    </source>
</evidence>
<keyword evidence="5" id="KW-1185">Reference proteome</keyword>
<dbReference type="InterPro" id="IPR018244">
    <property type="entry name" value="Allrgn_V5/Tpx1_CS"/>
</dbReference>
<proteinExistence type="predicted"/>